<dbReference type="OrthoDB" id="7362791at2"/>
<comment type="caution">
    <text evidence="1">The sequence shown here is derived from an EMBL/GenBank/DDBJ whole genome shotgun (WGS) entry which is preliminary data.</text>
</comment>
<dbReference type="AlphaFoldDB" id="A0A560FJS4"/>
<dbReference type="Proteomes" id="UP000319859">
    <property type="component" value="Unassembled WGS sequence"/>
</dbReference>
<protein>
    <submittedName>
        <fullName evidence="1">Uncharacterized protein</fullName>
    </submittedName>
</protein>
<dbReference type="RefSeq" id="WP_145749514.1">
    <property type="nucleotide sequence ID" value="NZ_VITN01000004.1"/>
</dbReference>
<sequence length="136" mass="15019">MATPPTFDDVQTILFTITASQDDIQARYEIYGRHDAQGRYSWESERELLTSIANPYGGGQASSDTPLIPDLPYATMSDADITQKCALVRMLSPSADGKTPARMPVLSPATARRHATADELATIRDWLRTVPYPRGF</sequence>
<evidence type="ECO:0000313" key="1">
    <source>
        <dbReference type="EMBL" id="TWB21857.1"/>
    </source>
</evidence>
<proteinExistence type="predicted"/>
<reference evidence="1 2" key="1">
    <citation type="submission" date="2019-06" db="EMBL/GenBank/DDBJ databases">
        <title>Genomic Encyclopedia of Type Strains, Phase IV (KMG-V): Genome sequencing to study the core and pangenomes of soil and plant-associated prokaryotes.</title>
        <authorList>
            <person name="Whitman W."/>
        </authorList>
    </citation>
    <scope>NUCLEOTIDE SEQUENCE [LARGE SCALE GENOMIC DNA]</scope>
    <source>
        <strain evidence="1 2">BR 11880</strain>
    </source>
</reference>
<name>A0A560FJS4_9PROT</name>
<evidence type="ECO:0000313" key="2">
    <source>
        <dbReference type="Proteomes" id="UP000319859"/>
    </source>
</evidence>
<gene>
    <name evidence="1" type="ORF">FBZ89_104105</name>
</gene>
<dbReference type="EMBL" id="VITN01000004">
    <property type="protein sequence ID" value="TWB21857.1"/>
    <property type="molecule type" value="Genomic_DNA"/>
</dbReference>
<organism evidence="1 2">
    <name type="scientific">Nitrospirillum amazonense</name>
    <dbReference type="NCBI Taxonomy" id="28077"/>
    <lineage>
        <taxon>Bacteria</taxon>
        <taxon>Pseudomonadati</taxon>
        <taxon>Pseudomonadota</taxon>
        <taxon>Alphaproteobacteria</taxon>
        <taxon>Rhodospirillales</taxon>
        <taxon>Azospirillaceae</taxon>
        <taxon>Nitrospirillum</taxon>
    </lineage>
</organism>
<accession>A0A560FJS4</accession>